<proteinExistence type="predicted"/>
<reference evidence="1 2" key="1">
    <citation type="submission" date="2021-09" db="EMBL/GenBank/DDBJ databases">
        <title>Genomic insights and catalytic innovation underlie evolution of tropane alkaloids biosynthesis.</title>
        <authorList>
            <person name="Wang Y.-J."/>
            <person name="Tian T."/>
            <person name="Huang J.-P."/>
            <person name="Huang S.-X."/>
        </authorList>
    </citation>
    <scope>NUCLEOTIDE SEQUENCE [LARGE SCALE GENOMIC DNA]</scope>
    <source>
        <strain evidence="1">KIB-2018</strain>
        <tissue evidence="1">Leaf</tissue>
    </source>
</reference>
<sequence>MEVLRKLEEVQRMLTFMESRGFVRCDNHDSDRFLANLMLLLIRPCGDLDLNRKCTLIAETIPKISLSFLEEAHLFFNAQVPLQARNEVTGFRQSCVGGDGNESLPIGGGGSCVFSQGNFVDTALVGLDAVRRANSTLEDFCRSYFMFHGMDEKSPEAIFKYLPVLVFTESYIYQMDRLNEEIVNMSNNGASAIETADMLDTNGCWTSKVIGMFKSDPFRPLTIQLENLGLMTQRIREELWHGEEYWALERKLCSALRNKEEISVEDVMKAIHLKSFDYRVLNLLLYKLRGEKVNDLHMEFLSISEFLVEVSDDLITGFTSGQLTQCFRFDYEDDVIENNFNTLRMFVRIYGPSAAPSMLAACISDAEKKYDNLLKALDPQLSCNYERRCAEATKEGGKVSGHTLGTWNIPPLILDEESYRSNISSSK</sequence>
<evidence type="ECO:0000313" key="2">
    <source>
        <dbReference type="Proteomes" id="UP001159364"/>
    </source>
</evidence>
<dbReference type="AlphaFoldDB" id="A0AAV8TEZ0"/>
<protein>
    <submittedName>
        <fullName evidence="1">Uncharacterized protein</fullName>
    </submittedName>
</protein>
<dbReference type="PANTHER" id="PTHR35754:SF2">
    <property type="entry name" value="ATP SYNTHASE SUBUNIT B"/>
    <property type="match status" value="1"/>
</dbReference>
<gene>
    <name evidence="1" type="ORF">K2173_014583</name>
</gene>
<dbReference type="Proteomes" id="UP001159364">
    <property type="component" value="Linkage Group LG05"/>
</dbReference>
<accession>A0AAV8TEZ0</accession>
<dbReference type="EMBL" id="JAIWQS010000005">
    <property type="protein sequence ID" value="KAJ8765461.1"/>
    <property type="molecule type" value="Genomic_DNA"/>
</dbReference>
<comment type="caution">
    <text evidence="1">The sequence shown here is derived from an EMBL/GenBank/DDBJ whole genome shotgun (WGS) entry which is preliminary data.</text>
</comment>
<dbReference type="PANTHER" id="PTHR35754">
    <property type="entry name" value="ATP SYNTHASE SUBUNIT B"/>
    <property type="match status" value="1"/>
</dbReference>
<organism evidence="1 2">
    <name type="scientific">Erythroxylum novogranatense</name>
    <dbReference type="NCBI Taxonomy" id="1862640"/>
    <lineage>
        <taxon>Eukaryota</taxon>
        <taxon>Viridiplantae</taxon>
        <taxon>Streptophyta</taxon>
        <taxon>Embryophyta</taxon>
        <taxon>Tracheophyta</taxon>
        <taxon>Spermatophyta</taxon>
        <taxon>Magnoliopsida</taxon>
        <taxon>eudicotyledons</taxon>
        <taxon>Gunneridae</taxon>
        <taxon>Pentapetalae</taxon>
        <taxon>rosids</taxon>
        <taxon>fabids</taxon>
        <taxon>Malpighiales</taxon>
        <taxon>Erythroxylaceae</taxon>
        <taxon>Erythroxylum</taxon>
    </lineage>
</organism>
<keyword evidence="2" id="KW-1185">Reference proteome</keyword>
<name>A0AAV8TEZ0_9ROSI</name>
<evidence type="ECO:0000313" key="1">
    <source>
        <dbReference type="EMBL" id="KAJ8765461.1"/>
    </source>
</evidence>